<sequence>MSKTFKARLKVAAIAVATTVSISGALIVAPQLAKADAISDLMAQIAALQSQIAALQGGGSSGTGTGLNLTTNLGPGSKGAAVTALQTALKTDASVYPEGIVSGFYGSLTTKAVQRFQAKYAIVSSGTPSATGYGAVGPKTRAKLNSVYGGTGGTTGTGTTGTTAVGSGLTVSSVTQPSATLAPQGASRLPFVKVQLSASSDGDVTVKSLTVARQGLGDDAVFTDLALLDDNGMQIGLTKTFNANHTLSFNSPFTVKAGTTRTLTVGGNMAASLAAYAGEVINLAVTAVDAGTSAVSGSLPVAGNGMTINASLTIGAATVQIGTTDPQASSTAKNVGDSNFIFSAVRMTAGSAEDLTVKSIRWEQVGSVGSADIDNVTVVVGGTSYPTTNDGKFYWASFGSSGIMVPKGNSLEIAIKGDFVNGSGRTAQFNIRKAYDIVMTGNLFGYNVTPTGSGGHFSTAEPFFGGYLATVNNGTLLVQKDNTVTATNIPLNTSNVPLGSFLFTARGEAIQITSLPITFTGSTSPNLTGVAIYDKNGNVVAGPKDLAVTGGPTTMTFTDTITVPTGDNVYTLKGKLGTQFNNGDTIGISMTPSGFTARGTVTGNTITPTPSSAVTGNTQTVRSAALSSSIASTPVVQNVVRGVNGFKFATIQYDASNSGEDLRITSQALTDTLTNSAVAGDLTSCFLYDGTTILNDGSNVVNPSAAANTFTFTNGLVVTKGTVKNVDLKCNITSSAVSNGTHSWGFTAAQTAAVTGLTTGNTVTPLQSLQLGQGMTVKVGGSFTITLDTSSPTERYGIANSTGNVLSVFKLHAVNEDLRLDKIQLSFSSSTASTTDIVQFTLWDGATQVGSGVFAGSNVTATTTLSSSVIIPKDGDKLLTVKADLTQVGTSQPGTTGHTIAININGSATTSTVAIGQSSGSSFNSGTSADVNGNGVRLVKSYPTLALLPLPTNTLSNGQQALYRFSVTAPAAGDVGLYKFTFNVSSSTVATSSSFSVYGYSDSAFSVQAYNNNPLNSNPAAVVSSSTMLSMNSKLNGQSGNASTSQIAIYFDPVLKTPTTPNQEAINVPAGTTRYFELRGTITGAIAGDAFIVSLQGDSSAPSRTSTNVYAYTSIYVDQNGTGKFIWSPNSTSTAATTTQDWLNGYELPGLPSTNMQSQTISK</sequence>
<evidence type="ECO:0000313" key="3">
    <source>
        <dbReference type="Proteomes" id="UP000808388"/>
    </source>
</evidence>
<accession>A0A9D6QTQ9</accession>
<name>A0A9D6QTQ9_9BACT</name>
<evidence type="ECO:0000313" key="2">
    <source>
        <dbReference type="EMBL" id="MBI3627188.1"/>
    </source>
</evidence>
<organism evidence="2 3">
    <name type="scientific">Candidatus Sungiibacteriota bacterium</name>
    <dbReference type="NCBI Taxonomy" id="2750080"/>
    <lineage>
        <taxon>Bacteria</taxon>
        <taxon>Candidatus Sungiibacteriota</taxon>
    </lineage>
</organism>
<dbReference type="SUPFAM" id="SSF47090">
    <property type="entry name" value="PGBD-like"/>
    <property type="match status" value="1"/>
</dbReference>
<reference evidence="2" key="1">
    <citation type="submission" date="2020-07" db="EMBL/GenBank/DDBJ databases">
        <title>Huge and variable diversity of episymbiotic CPR bacteria and DPANN archaea in groundwater ecosystems.</title>
        <authorList>
            <person name="He C.Y."/>
            <person name="Keren R."/>
            <person name="Whittaker M."/>
            <person name="Farag I.F."/>
            <person name="Doudna J."/>
            <person name="Cate J.H.D."/>
            <person name="Banfield J.F."/>
        </authorList>
    </citation>
    <scope>NUCLEOTIDE SEQUENCE</scope>
    <source>
        <strain evidence="2">NC_groundwater_972_Pr1_S-0.2um_49_27</strain>
    </source>
</reference>
<feature type="chain" id="PRO_5039062505" evidence="1">
    <location>
        <begin position="26"/>
        <end position="1163"/>
    </location>
</feature>
<dbReference type="AlphaFoldDB" id="A0A9D6QTQ9"/>
<keyword evidence="1" id="KW-0732">Signal</keyword>
<dbReference type="InterPro" id="IPR036365">
    <property type="entry name" value="PGBD-like_sf"/>
</dbReference>
<dbReference type="EMBL" id="JACQCQ010000002">
    <property type="protein sequence ID" value="MBI3627188.1"/>
    <property type="molecule type" value="Genomic_DNA"/>
</dbReference>
<dbReference type="Gene3D" id="1.10.101.10">
    <property type="entry name" value="PGBD-like superfamily/PGBD"/>
    <property type="match status" value="1"/>
</dbReference>
<protein>
    <submittedName>
        <fullName evidence="2">Peptidoglycan-binding protein</fullName>
    </submittedName>
</protein>
<feature type="signal peptide" evidence="1">
    <location>
        <begin position="1"/>
        <end position="25"/>
    </location>
</feature>
<evidence type="ECO:0000256" key="1">
    <source>
        <dbReference type="SAM" id="SignalP"/>
    </source>
</evidence>
<proteinExistence type="predicted"/>
<dbReference type="Proteomes" id="UP000808388">
    <property type="component" value="Unassembled WGS sequence"/>
</dbReference>
<comment type="caution">
    <text evidence="2">The sequence shown here is derived from an EMBL/GenBank/DDBJ whole genome shotgun (WGS) entry which is preliminary data.</text>
</comment>
<dbReference type="InterPro" id="IPR036366">
    <property type="entry name" value="PGBDSf"/>
</dbReference>
<gene>
    <name evidence="2" type="ORF">HY220_00350</name>
</gene>